<evidence type="ECO:0000313" key="4">
    <source>
        <dbReference type="Proteomes" id="UP000561726"/>
    </source>
</evidence>
<comment type="caution">
    <text evidence="1">The sequence shown here is derived from an EMBL/GenBank/DDBJ whole genome shotgun (WGS) entry which is preliminary data.</text>
</comment>
<dbReference type="Gene3D" id="3.30.450.40">
    <property type="match status" value="1"/>
</dbReference>
<sequence>MAQVSPAMPPDLRFSSPLEYDRMLRAAHEKTLAGAPQPGISPAVQQSWQRSLAAGINPDAHLPRHLHEVSEIVSLRRAHILQAVMPALSELLADESTDGQHLLVMADAGGEILWRVGSASVLRRADTLEFVEGADWSETGIGTNAISEAVINGRTAQLFSAEHLVRTHHAWVCTASPIRDPATGLVVGVLTVSGPLNTVSVDSVRMVKVGVRLAEELLRSRPPAARPRPATPPGLVSLELLGGSPTVIRADGQRMPLTLRRAEILALLDSRARGFTADELAYEVHGETGAASTIRIEMHRIRLILGSLLESGPYRLAPAAQGVSDVARVLRLVREGQASAALDVYTGPLLERSTARAIEPLRAELTAAVGSLVRVSGSADLIRRWCATEMGCGDAEAVRELGRLRGLADPGYLALRARLERLDREAGA</sequence>
<reference evidence="2 4" key="2">
    <citation type="submission" date="2020-08" db="EMBL/GenBank/DDBJ databases">
        <title>Sequencing the genomes of 1000 actinobacteria strains.</title>
        <authorList>
            <person name="Klenk H.-P."/>
        </authorList>
    </citation>
    <scope>NUCLEOTIDE SEQUENCE [LARGE SCALE GENOMIC DNA]</scope>
    <source>
        <strain evidence="2 4">DSM 21065</strain>
    </source>
</reference>
<evidence type="ECO:0000313" key="1">
    <source>
        <dbReference type="EMBL" id="KGJ79427.1"/>
    </source>
</evidence>
<gene>
    <name evidence="2" type="ORF">BJ997_000395</name>
    <name evidence="1" type="ORF">GY21_05300</name>
</gene>
<evidence type="ECO:0000313" key="3">
    <source>
        <dbReference type="Proteomes" id="UP000029864"/>
    </source>
</evidence>
<dbReference type="Proteomes" id="UP000029864">
    <property type="component" value="Unassembled WGS sequence"/>
</dbReference>
<organism evidence="1 3">
    <name type="scientific">Cryobacterium roopkundense</name>
    <dbReference type="NCBI Taxonomy" id="1001240"/>
    <lineage>
        <taxon>Bacteria</taxon>
        <taxon>Bacillati</taxon>
        <taxon>Actinomycetota</taxon>
        <taxon>Actinomycetes</taxon>
        <taxon>Micrococcales</taxon>
        <taxon>Microbacteriaceae</taxon>
        <taxon>Cryobacterium</taxon>
    </lineage>
</organism>
<reference evidence="1 3" key="1">
    <citation type="submission" date="2014-08" db="EMBL/GenBank/DDBJ databases">
        <authorList>
            <person name="Sisinthy S."/>
        </authorList>
    </citation>
    <scope>NUCLEOTIDE SEQUENCE [LARGE SCALE GENOMIC DNA]</scope>
    <source>
        <strain evidence="1 3">RuG17</strain>
    </source>
</reference>
<dbReference type="STRING" id="1001240.GY21_05300"/>
<dbReference type="eggNOG" id="COG3284">
    <property type="taxonomic scope" value="Bacteria"/>
</dbReference>
<protein>
    <submittedName>
        <fullName evidence="1">Histidine kinase</fullName>
    </submittedName>
</protein>
<keyword evidence="3" id="KW-1185">Reference proteome</keyword>
<dbReference type="eggNOG" id="COG0745">
    <property type="taxonomic scope" value="Bacteria"/>
</dbReference>
<evidence type="ECO:0000313" key="2">
    <source>
        <dbReference type="EMBL" id="MBB5639847.1"/>
    </source>
</evidence>
<keyword evidence="1" id="KW-0808">Transferase</keyword>
<accession>A0A099JP57</accession>
<dbReference type="EMBL" id="JPXF01000014">
    <property type="protein sequence ID" value="KGJ79427.1"/>
    <property type="molecule type" value="Genomic_DNA"/>
</dbReference>
<dbReference type="RefSeq" id="WP_035835622.1">
    <property type="nucleotide sequence ID" value="NZ_JACHBQ010000001.1"/>
</dbReference>
<keyword evidence="1" id="KW-0418">Kinase</keyword>
<dbReference type="EMBL" id="JACHBQ010000001">
    <property type="protein sequence ID" value="MBB5639847.1"/>
    <property type="molecule type" value="Genomic_DNA"/>
</dbReference>
<proteinExistence type="predicted"/>
<dbReference type="Proteomes" id="UP000561726">
    <property type="component" value="Unassembled WGS sequence"/>
</dbReference>
<dbReference type="AlphaFoldDB" id="A0A099JP57"/>
<dbReference type="InterPro" id="IPR029016">
    <property type="entry name" value="GAF-like_dom_sf"/>
</dbReference>
<dbReference type="GO" id="GO:0016301">
    <property type="term" value="F:kinase activity"/>
    <property type="evidence" value="ECO:0007669"/>
    <property type="project" value="UniProtKB-KW"/>
</dbReference>
<name>A0A099JP57_9MICO</name>